<accession>A0ABW5NBE3</accession>
<dbReference type="RefSeq" id="WP_378256729.1">
    <property type="nucleotide sequence ID" value="NZ_JBHSJV010000001.1"/>
</dbReference>
<protein>
    <submittedName>
        <fullName evidence="1">Uncharacterized protein</fullName>
    </submittedName>
</protein>
<organism evidence="1 2">
    <name type="scientific">Aquimarina hainanensis</name>
    <dbReference type="NCBI Taxonomy" id="1578017"/>
    <lineage>
        <taxon>Bacteria</taxon>
        <taxon>Pseudomonadati</taxon>
        <taxon>Bacteroidota</taxon>
        <taxon>Flavobacteriia</taxon>
        <taxon>Flavobacteriales</taxon>
        <taxon>Flavobacteriaceae</taxon>
        <taxon>Aquimarina</taxon>
    </lineage>
</organism>
<name>A0ABW5NBE3_9FLAO</name>
<reference evidence="2" key="1">
    <citation type="journal article" date="2019" name="Int. J. Syst. Evol. Microbiol.">
        <title>The Global Catalogue of Microorganisms (GCM) 10K type strain sequencing project: providing services to taxonomists for standard genome sequencing and annotation.</title>
        <authorList>
            <consortium name="The Broad Institute Genomics Platform"/>
            <consortium name="The Broad Institute Genome Sequencing Center for Infectious Disease"/>
            <person name="Wu L."/>
            <person name="Ma J."/>
        </authorList>
    </citation>
    <scope>NUCLEOTIDE SEQUENCE [LARGE SCALE GENOMIC DNA]</scope>
    <source>
        <strain evidence="2">KCTC 42423</strain>
    </source>
</reference>
<sequence>MNSISIYKHGDKVYHKADEAQDPRIVTGIVLRPNNEVTYLVTTKDHEVECYDMELTKEKSYV</sequence>
<dbReference type="EMBL" id="JBHULX010000033">
    <property type="protein sequence ID" value="MFD2592309.1"/>
    <property type="molecule type" value="Genomic_DNA"/>
</dbReference>
<dbReference type="Proteomes" id="UP001597459">
    <property type="component" value="Unassembled WGS sequence"/>
</dbReference>
<evidence type="ECO:0000313" key="1">
    <source>
        <dbReference type="EMBL" id="MFD2592309.1"/>
    </source>
</evidence>
<evidence type="ECO:0000313" key="2">
    <source>
        <dbReference type="Proteomes" id="UP001597459"/>
    </source>
</evidence>
<proteinExistence type="predicted"/>
<keyword evidence="2" id="KW-1185">Reference proteome</keyword>
<gene>
    <name evidence="1" type="ORF">ACFSTE_15835</name>
</gene>
<comment type="caution">
    <text evidence="1">The sequence shown here is derived from an EMBL/GenBank/DDBJ whole genome shotgun (WGS) entry which is preliminary data.</text>
</comment>